<dbReference type="InterPro" id="IPR037026">
    <property type="entry name" value="Vgr_OB-fold_dom_sf"/>
</dbReference>
<accession>A0ABX2ESK5</accession>
<comment type="caution">
    <text evidence="2">The sequence shown here is derived from an EMBL/GenBank/DDBJ whole genome shotgun (WGS) entry which is preliminary data.</text>
</comment>
<evidence type="ECO:0000313" key="3">
    <source>
        <dbReference type="Proteomes" id="UP000737171"/>
    </source>
</evidence>
<reference evidence="2 3" key="1">
    <citation type="submission" date="2020-05" db="EMBL/GenBank/DDBJ databases">
        <title>Aquincola sp. isolate from soil.</title>
        <authorList>
            <person name="Han J."/>
            <person name="Kim D.-U."/>
        </authorList>
    </citation>
    <scope>NUCLEOTIDE SEQUENCE [LARGE SCALE GENOMIC DNA]</scope>
    <source>
        <strain evidence="2 3">S2</strain>
    </source>
</reference>
<dbReference type="EMBL" id="JABRWJ010000013">
    <property type="protein sequence ID" value="NRF71730.1"/>
    <property type="molecule type" value="Genomic_DNA"/>
</dbReference>
<dbReference type="RefSeq" id="WP_173133500.1">
    <property type="nucleotide sequence ID" value="NZ_JABRWJ010000013.1"/>
</dbReference>
<dbReference type="Pfam" id="PF04717">
    <property type="entry name" value="Phage_base_V"/>
    <property type="match status" value="1"/>
</dbReference>
<keyword evidence="3" id="KW-1185">Reference proteome</keyword>
<gene>
    <name evidence="2" type="ORF">HLB44_32555</name>
</gene>
<evidence type="ECO:0000313" key="2">
    <source>
        <dbReference type="EMBL" id="NRF71730.1"/>
    </source>
</evidence>
<protein>
    <recommendedName>
        <fullName evidence="1">Gp5/Type VI secretion system Vgr protein OB-fold domain-containing protein</fullName>
    </recommendedName>
</protein>
<evidence type="ECO:0000259" key="1">
    <source>
        <dbReference type="Pfam" id="PF04717"/>
    </source>
</evidence>
<dbReference type="SUPFAM" id="SSF69255">
    <property type="entry name" value="gp5 N-terminal domain-like"/>
    <property type="match status" value="1"/>
</dbReference>
<sequence>MITDELETQLISLIEWRQRHHFGKYRGKVHKVRTDAELGLVDVKVPELFGDDFVVEKARPCSPFAGAGHGFVAIPEEGDGVWVEFEGGNPSSPIWSGFWWADNQMPEPKGALVRSFITTGGHKLVMDDDANEVQLLHAGGAELTMTDDDITIKIGDSSIKLTKTDITLLAGAVSPQPKIKIEASQIALETSTSGSVKLTSGGVDIGNGAMKVGA</sequence>
<dbReference type="Proteomes" id="UP000737171">
    <property type="component" value="Unassembled WGS sequence"/>
</dbReference>
<dbReference type="Gene3D" id="2.40.50.230">
    <property type="entry name" value="Gp5 N-terminal domain"/>
    <property type="match status" value="1"/>
</dbReference>
<proteinExistence type="predicted"/>
<feature type="domain" description="Gp5/Type VI secretion system Vgr protein OB-fold" evidence="1">
    <location>
        <begin position="25"/>
        <end position="100"/>
    </location>
</feature>
<dbReference type="InterPro" id="IPR006531">
    <property type="entry name" value="Gp5/Vgr_OB"/>
</dbReference>
<organism evidence="2 3">
    <name type="scientific">Pseudaquabacterium terrae</name>
    <dbReference type="NCBI Taxonomy" id="2732868"/>
    <lineage>
        <taxon>Bacteria</taxon>
        <taxon>Pseudomonadati</taxon>
        <taxon>Pseudomonadota</taxon>
        <taxon>Betaproteobacteria</taxon>
        <taxon>Burkholderiales</taxon>
        <taxon>Sphaerotilaceae</taxon>
        <taxon>Pseudaquabacterium</taxon>
    </lineage>
</organism>
<name>A0ABX2ESK5_9BURK</name>